<feature type="compositionally biased region" description="Polar residues" evidence="1">
    <location>
        <begin position="36"/>
        <end position="45"/>
    </location>
</feature>
<protein>
    <submittedName>
        <fullName evidence="2">Uncharacterized protein</fullName>
    </submittedName>
</protein>
<feature type="compositionally biased region" description="Pro residues" evidence="1">
    <location>
        <begin position="188"/>
        <end position="223"/>
    </location>
</feature>
<name>A0A2A6BP28_PRIPA</name>
<reference evidence="2" key="2">
    <citation type="submission" date="2022-06" db="UniProtKB">
        <authorList>
            <consortium name="EnsemblMetazoa"/>
        </authorList>
    </citation>
    <scope>IDENTIFICATION</scope>
    <source>
        <strain evidence="2">PS312</strain>
    </source>
</reference>
<feature type="region of interest" description="Disordered" evidence="1">
    <location>
        <begin position="1"/>
        <end position="233"/>
    </location>
</feature>
<keyword evidence="3" id="KW-1185">Reference proteome</keyword>
<dbReference type="EnsemblMetazoa" id="PPA08578.1">
    <property type="protein sequence ID" value="PPA08578.1"/>
    <property type="gene ID" value="WBGene00098132"/>
</dbReference>
<organism evidence="2 3">
    <name type="scientific">Pristionchus pacificus</name>
    <name type="common">Parasitic nematode worm</name>
    <dbReference type="NCBI Taxonomy" id="54126"/>
    <lineage>
        <taxon>Eukaryota</taxon>
        <taxon>Metazoa</taxon>
        <taxon>Ecdysozoa</taxon>
        <taxon>Nematoda</taxon>
        <taxon>Chromadorea</taxon>
        <taxon>Rhabditida</taxon>
        <taxon>Rhabditina</taxon>
        <taxon>Diplogasteromorpha</taxon>
        <taxon>Diplogasteroidea</taxon>
        <taxon>Neodiplogasteridae</taxon>
        <taxon>Pristionchus</taxon>
    </lineage>
</organism>
<sequence length="352" mass="39370">MCFGGRGSGKDPGQISDSQTKDGKNTSVLSDPRSRTGVSMHSSLISSTGPSTMTGGGQSMDNPLMTSPLTGTQTHESDPLPPELSAKSPKKESAESNKSRERKSIDVNPNVDTWRSTKDEETLKNMKESRRDMTMRGKDETEIENSEWSVMKEKHEPSKKRKEKGGPFRSLFKPRPTTPPLRHSLHPNRPPPQPSPPPIPSIPIQPYRPPPIIPSPSTTPPTFPSLLNQSDEKTAINNQTLRTQRTMMDEETISRMQTPPLPVRIPYSFNTVINYIHKNHKDISYEVETRAPLSTLPPDEGPKLMDESKKLSMREEIKVMEEKTAHLIPEPSTKRDMCSKKNTSIEVTQMKG</sequence>
<feature type="compositionally biased region" description="Basic and acidic residues" evidence="1">
    <location>
        <begin position="115"/>
        <end position="140"/>
    </location>
</feature>
<evidence type="ECO:0000313" key="2">
    <source>
        <dbReference type="EnsemblMetazoa" id="PPA08578.1"/>
    </source>
</evidence>
<proteinExistence type="predicted"/>
<feature type="compositionally biased region" description="Polar residues" evidence="1">
    <location>
        <begin position="340"/>
        <end position="352"/>
    </location>
</feature>
<accession>A0A2A6BP28</accession>
<feature type="compositionally biased region" description="Polar residues" evidence="1">
    <location>
        <begin position="60"/>
        <end position="74"/>
    </location>
</feature>
<gene>
    <name evidence="2" type="primary">WBGene00098132</name>
</gene>
<dbReference type="Proteomes" id="UP000005239">
    <property type="component" value="Unassembled WGS sequence"/>
</dbReference>
<dbReference type="AlphaFoldDB" id="A0A2A6BP28"/>
<reference evidence="3" key="1">
    <citation type="journal article" date="2008" name="Nat. Genet.">
        <title>The Pristionchus pacificus genome provides a unique perspective on nematode lifestyle and parasitism.</title>
        <authorList>
            <person name="Dieterich C."/>
            <person name="Clifton S.W."/>
            <person name="Schuster L.N."/>
            <person name="Chinwalla A."/>
            <person name="Delehaunty K."/>
            <person name="Dinkelacker I."/>
            <person name="Fulton L."/>
            <person name="Fulton R."/>
            <person name="Godfrey J."/>
            <person name="Minx P."/>
            <person name="Mitreva M."/>
            <person name="Roeseler W."/>
            <person name="Tian H."/>
            <person name="Witte H."/>
            <person name="Yang S.P."/>
            <person name="Wilson R.K."/>
            <person name="Sommer R.J."/>
        </authorList>
    </citation>
    <scope>NUCLEOTIDE SEQUENCE [LARGE SCALE GENOMIC DNA]</scope>
    <source>
        <strain evidence="3">PS312</strain>
    </source>
</reference>
<feature type="compositionally biased region" description="Basic and acidic residues" evidence="1">
    <location>
        <begin position="89"/>
        <end position="105"/>
    </location>
</feature>
<evidence type="ECO:0000313" key="3">
    <source>
        <dbReference type="Proteomes" id="UP000005239"/>
    </source>
</evidence>
<evidence type="ECO:0000256" key="1">
    <source>
        <dbReference type="SAM" id="MobiDB-lite"/>
    </source>
</evidence>
<accession>A0A8R1YB00</accession>
<feature type="region of interest" description="Disordered" evidence="1">
    <location>
        <begin position="323"/>
        <end position="352"/>
    </location>
</feature>